<name>A0A8T0R5A0_PANVG</name>
<accession>A0A8T0R5A0</accession>
<proteinExistence type="predicted"/>
<evidence type="ECO:0000313" key="3">
    <source>
        <dbReference type="Proteomes" id="UP000823388"/>
    </source>
</evidence>
<sequence>MNLIFSLGVALRRSSSSSSRVAIVRAVMRAPLSADDELIFLAAGMRSPSRVGMFSNAKKRSPTTLLPRAATTARAPPSAANPPVLPASLLVLPPRQRRTTRRRRLSPQRRWRGHRRPPRSRPFLLLPASLLLLPPRQRRPTRRDQLSPQRLPLLRQHWAGLQLAPPPGRGRLPRPPRRRAHQLLHLRQRRGFRTGDG</sequence>
<keyword evidence="3" id="KW-1185">Reference proteome</keyword>
<dbReference type="Proteomes" id="UP000823388">
    <property type="component" value="Chromosome 6N"/>
</dbReference>
<feature type="region of interest" description="Disordered" evidence="1">
    <location>
        <begin position="70"/>
        <end position="120"/>
    </location>
</feature>
<evidence type="ECO:0000256" key="1">
    <source>
        <dbReference type="SAM" id="MobiDB-lite"/>
    </source>
</evidence>
<dbReference type="AlphaFoldDB" id="A0A8T0R5A0"/>
<evidence type="ECO:0000313" key="2">
    <source>
        <dbReference type="EMBL" id="KAG2580189.1"/>
    </source>
</evidence>
<feature type="compositionally biased region" description="Basic residues" evidence="1">
    <location>
        <begin position="171"/>
        <end position="180"/>
    </location>
</feature>
<protein>
    <submittedName>
        <fullName evidence="2">Uncharacterized protein</fullName>
    </submittedName>
</protein>
<organism evidence="2 3">
    <name type="scientific">Panicum virgatum</name>
    <name type="common">Blackwell switchgrass</name>
    <dbReference type="NCBI Taxonomy" id="38727"/>
    <lineage>
        <taxon>Eukaryota</taxon>
        <taxon>Viridiplantae</taxon>
        <taxon>Streptophyta</taxon>
        <taxon>Embryophyta</taxon>
        <taxon>Tracheophyta</taxon>
        <taxon>Spermatophyta</taxon>
        <taxon>Magnoliopsida</taxon>
        <taxon>Liliopsida</taxon>
        <taxon>Poales</taxon>
        <taxon>Poaceae</taxon>
        <taxon>PACMAD clade</taxon>
        <taxon>Panicoideae</taxon>
        <taxon>Panicodae</taxon>
        <taxon>Paniceae</taxon>
        <taxon>Panicinae</taxon>
        <taxon>Panicum</taxon>
        <taxon>Panicum sect. Hiantes</taxon>
    </lineage>
</organism>
<dbReference type="EMBL" id="CM029048">
    <property type="protein sequence ID" value="KAG2580189.1"/>
    <property type="molecule type" value="Genomic_DNA"/>
</dbReference>
<gene>
    <name evidence="2" type="ORF">PVAP13_6NG254400</name>
</gene>
<reference evidence="2" key="1">
    <citation type="submission" date="2020-05" db="EMBL/GenBank/DDBJ databases">
        <title>WGS assembly of Panicum virgatum.</title>
        <authorList>
            <person name="Lovell J.T."/>
            <person name="Jenkins J."/>
            <person name="Shu S."/>
            <person name="Juenger T.E."/>
            <person name="Schmutz J."/>
        </authorList>
    </citation>
    <scope>NUCLEOTIDE SEQUENCE</scope>
    <source>
        <strain evidence="2">AP13</strain>
    </source>
</reference>
<feature type="compositionally biased region" description="Basic residues" evidence="1">
    <location>
        <begin position="95"/>
        <end position="119"/>
    </location>
</feature>
<comment type="caution">
    <text evidence="2">The sequence shown here is derived from an EMBL/GenBank/DDBJ whole genome shotgun (WGS) entry which is preliminary data.</text>
</comment>
<feature type="region of interest" description="Disordered" evidence="1">
    <location>
        <begin position="159"/>
        <end position="180"/>
    </location>
</feature>